<keyword evidence="5" id="KW-1185">Reference proteome</keyword>
<evidence type="ECO:0000256" key="1">
    <source>
        <dbReference type="ARBA" id="ARBA00023125"/>
    </source>
</evidence>
<dbReference type="Gene3D" id="1.10.357.10">
    <property type="entry name" value="Tetracycline Repressor, domain 2"/>
    <property type="match status" value="1"/>
</dbReference>
<keyword evidence="1 2" id="KW-0238">DNA-binding</keyword>
<dbReference type="AlphaFoldDB" id="A0A1G7EHW3"/>
<feature type="DNA-binding region" description="H-T-H motif" evidence="2">
    <location>
        <begin position="47"/>
        <end position="66"/>
    </location>
</feature>
<sequence>MNIDAISVNEDIPGVLPARQARSRRIRDAYIEAGIKLLNSMRFNDLKVSDLARDCGQSVGSFYTRFQDKEAYFRALRAAAINLCNLEIHARIGGDKLYEMEPEEALDELVDLMADLFTGPVRGVLRESLLRILEPDDPWAPMRDSAREIMRNYRRACGTQFPAFDQAETQTRLSFCFQLVVGALQNDLVNDYHVFSTKDQSLRRGLKEVVRNYMHPGSGASGAVKAN</sequence>
<evidence type="ECO:0000313" key="5">
    <source>
        <dbReference type="Proteomes" id="UP000199628"/>
    </source>
</evidence>
<protein>
    <submittedName>
        <fullName evidence="4">Transcriptional regulator, TetR family</fullName>
    </submittedName>
</protein>
<dbReference type="OrthoDB" id="7501070at2"/>
<organism evidence="4 5">
    <name type="scientific">Ruegeria marina</name>
    <dbReference type="NCBI Taxonomy" id="639004"/>
    <lineage>
        <taxon>Bacteria</taxon>
        <taxon>Pseudomonadati</taxon>
        <taxon>Pseudomonadota</taxon>
        <taxon>Alphaproteobacteria</taxon>
        <taxon>Rhodobacterales</taxon>
        <taxon>Roseobacteraceae</taxon>
        <taxon>Ruegeria</taxon>
    </lineage>
</organism>
<evidence type="ECO:0000313" key="4">
    <source>
        <dbReference type="EMBL" id="SDE63035.1"/>
    </source>
</evidence>
<evidence type="ECO:0000259" key="3">
    <source>
        <dbReference type="PROSITE" id="PS50977"/>
    </source>
</evidence>
<accession>A0A1G7EHW3</accession>
<evidence type="ECO:0000256" key="2">
    <source>
        <dbReference type="PROSITE-ProRule" id="PRU00335"/>
    </source>
</evidence>
<dbReference type="InterPro" id="IPR001647">
    <property type="entry name" value="HTH_TetR"/>
</dbReference>
<gene>
    <name evidence="4" type="ORF">SAMN04488239_12546</name>
</gene>
<dbReference type="PROSITE" id="PS50977">
    <property type="entry name" value="HTH_TETR_2"/>
    <property type="match status" value="1"/>
</dbReference>
<name>A0A1G7EHW3_9RHOB</name>
<dbReference type="GO" id="GO:0003677">
    <property type="term" value="F:DNA binding"/>
    <property type="evidence" value="ECO:0007669"/>
    <property type="project" value="UniProtKB-UniRule"/>
</dbReference>
<dbReference type="Proteomes" id="UP000199628">
    <property type="component" value="Unassembled WGS sequence"/>
</dbReference>
<feature type="domain" description="HTH tetR-type" evidence="3">
    <location>
        <begin position="24"/>
        <end position="84"/>
    </location>
</feature>
<dbReference type="Pfam" id="PF00440">
    <property type="entry name" value="TetR_N"/>
    <property type="match status" value="1"/>
</dbReference>
<dbReference type="SUPFAM" id="SSF46689">
    <property type="entry name" value="Homeodomain-like"/>
    <property type="match status" value="1"/>
</dbReference>
<dbReference type="InterPro" id="IPR009057">
    <property type="entry name" value="Homeodomain-like_sf"/>
</dbReference>
<reference evidence="5" key="1">
    <citation type="submission" date="2016-10" db="EMBL/GenBank/DDBJ databases">
        <authorList>
            <person name="Varghese N."/>
            <person name="Submissions S."/>
        </authorList>
    </citation>
    <scope>NUCLEOTIDE SEQUENCE [LARGE SCALE GENOMIC DNA]</scope>
    <source>
        <strain evidence="5">CGMCC 1.9108</strain>
    </source>
</reference>
<dbReference type="RefSeq" id="WP_093037531.1">
    <property type="nucleotide sequence ID" value="NZ_FMZV01000025.1"/>
</dbReference>
<proteinExistence type="predicted"/>
<dbReference type="STRING" id="639004.SAMN04488239_12546"/>
<dbReference type="EMBL" id="FMZV01000025">
    <property type="protein sequence ID" value="SDE63035.1"/>
    <property type="molecule type" value="Genomic_DNA"/>
</dbReference>